<feature type="domain" description="2Fe-2S ferredoxin-type" evidence="11">
    <location>
        <begin position="1"/>
        <end position="73"/>
    </location>
</feature>
<dbReference type="Gene3D" id="1.10.150.120">
    <property type="entry name" value="[2Fe-2S]-binding domain"/>
    <property type="match status" value="1"/>
</dbReference>
<dbReference type="InterPro" id="IPR037165">
    <property type="entry name" value="AldOxase/xan_DH_Mopterin-bd_sf"/>
</dbReference>
<dbReference type="Proteomes" id="UP000324800">
    <property type="component" value="Unassembled WGS sequence"/>
</dbReference>
<dbReference type="GO" id="GO:0016491">
    <property type="term" value="F:oxidoreductase activity"/>
    <property type="evidence" value="ECO:0007669"/>
    <property type="project" value="UniProtKB-KW"/>
</dbReference>
<dbReference type="SUPFAM" id="SSF54292">
    <property type="entry name" value="2Fe-2S ferredoxin-like"/>
    <property type="match status" value="1"/>
</dbReference>
<reference evidence="12 13" key="1">
    <citation type="submission" date="2019-03" db="EMBL/GenBank/DDBJ databases">
        <title>Single cell metagenomics reveals metabolic interactions within the superorganism composed of flagellate Streblomastix strix and complex community of Bacteroidetes bacteria on its surface.</title>
        <authorList>
            <person name="Treitli S.C."/>
            <person name="Kolisko M."/>
            <person name="Husnik F."/>
            <person name="Keeling P."/>
            <person name="Hampl V."/>
        </authorList>
    </citation>
    <scope>NUCLEOTIDE SEQUENCE [LARGE SCALE GENOMIC DNA]</scope>
    <source>
        <strain evidence="12">ST1C</strain>
    </source>
</reference>
<dbReference type="CDD" id="cd00207">
    <property type="entry name" value="fer2"/>
    <property type="match status" value="1"/>
</dbReference>
<keyword evidence="9" id="KW-0411">Iron-sulfur</keyword>
<organism evidence="12 13">
    <name type="scientific">Streblomastix strix</name>
    <dbReference type="NCBI Taxonomy" id="222440"/>
    <lineage>
        <taxon>Eukaryota</taxon>
        <taxon>Metamonada</taxon>
        <taxon>Preaxostyla</taxon>
        <taxon>Oxymonadida</taxon>
        <taxon>Streblomastigidae</taxon>
        <taxon>Streblomastix</taxon>
    </lineage>
</organism>
<comment type="cofactor">
    <cofactor evidence="10">
        <name>[2Fe-2S] cluster</name>
        <dbReference type="ChEBI" id="CHEBI:190135"/>
    </cofactor>
</comment>
<keyword evidence="8" id="KW-0408">Iron</keyword>
<dbReference type="Pfam" id="PF01799">
    <property type="entry name" value="Fer2_2"/>
    <property type="match status" value="1"/>
</dbReference>
<dbReference type="PIRSF" id="PIRSF000127">
    <property type="entry name" value="Xanthine_DH"/>
    <property type="match status" value="1"/>
</dbReference>
<evidence type="ECO:0000313" key="13">
    <source>
        <dbReference type="Proteomes" id="UP000324800"/>
    </source>
</evidence>
<sequence>NVSPTATLLQYLRKPEIGLFGTKSSCNSGICGACTVLFSYKDHDSNTIIIPVDSCQLPLIYCHGSSIQTIENSNRNPLKQKLSKIQEIFVQNNGAQCGYCLPGLIMSTTALYQQKQSQGCPNPKAVDIEEILTGHTCRCTAYRPIHENCHNPLNVLCEILPRMRSKQIRSISSIVGEIESKSEIGALLTSMGAVYERIIQKNISDESETQNQTGRLIMSVIIPVKRASEIFADSVLISRRKDNHYPIMLVTMTANINKKQNEIIEIIPNIKQNDGYLGIKVNDVNINNSIGMTFIDSQHDKEFKQQCVPLISTNFENIPNIVKDSSISSFKSQSSSNITSSLSINIQPQSITSLNGVLPSYYFDFEQVNQLKETTLSPDSIQLPQLIGASIGNRNLTSHATGHTIYTIDVPIPPRTLYSSLILSTVPHAIIKSINIQNALKIKGVIDICTASDIPGKNSHTGICMDTQIFADKEVLCVHQPVGLVLAETQEAADCGASSIKIEYEILPSVLTMEEAYQKREWLSDYQGKDDDTHVILIEGEAKVGGQDHWYSELQNCLVIPHDGTVDVYSSTQNPSKVQTDASGCLGIPRARVTCRVQALGGGFGGKQDRPCIFATAAAIGAWKTGRPVRLSLNRSVDQKVHGGRHPMWMRYAVVVAGKRKDRMKYTEKLRQKRNQGKYEWLDARIVALDAEIIAKGGYAHDVTGPILFKTVFQLQSVYTIPNIHVTGRAAKTHHNPNTAFRGFGAPQSCAFIEMLMDHVSDVIGVDGTYLRTNIMNKVGDPILTGSLVSHKQGEYIIRVLWNEILKSSDYQRREAQIAQFNSTNGILRRGIAIIPMKNGSLFEDDFMNQAEALVHVLPDGSVEVAHSGIEMGQGLNTKMAQIAATVLGIDISYIHILTTNTETCSNTQPTAASSGTDINGGAIQLACQRIVESLAPLRTKHPDKSWPDLCTIAYFSRQNMSGQAHFILPTINWQWSTKTGYTAFYYGFGVAVSEVEIDVLTGEYRIIRTDLIEDAGKCLNPILDTGQVEGGFMQGVGWLTSEEIEYDQHSGQMLSNAQTYAVPHSRDVPYELHTTIAKGLECKENIGGFKSKTTAESPVLLGVSVLMALRHAINSARLERGLGPMRHNITPLTIERIKLAIDGSGEHFDERNEQIYPQQFNIGQQEEIEEGIRYNPIR</sequence>
<evidence type="ECO:0000256" key="1">
    <source>
        <dbReference type="ARBA" id="ARBA00001924"/>
    </source>
</evidence>
<dbReference type="SUPFAM" id="SSF54665">
    <property type="entry name" value="CO dehydrogenase molybdoprotein N-domain-like"/>
    <property type="match status" value="1"/>
</dbReference>
<dbReference type="InterPro" id="IPR036856">
    <property type="entry name" value="Ald_Oxase/Xan_DH_a/b_sf"/>
</dbReference>
<dbReference type="OrthoDB" id="8300278at2759"/>
<dbReference type="Gene3D" id="3.90.1170.50">
    <property type="entry name" value="Aldehyde oxidase/xanthine dehydrogenase, a/b hammerhead"/>
    <property type="match status" value="1"/>
</dbReference>
<evidence type="ECO:0000256" key="9">
    <source>
        <dbReference type="ARBA" id="ARBA00023014"/>
    </source>
</evidence>
<evidence type="ECO:0000256" key="8">
    <source>
        <dbReference type="ARBA" id="ARBA00023004"/>
    </source>
</evidence>
<feature type="non-terminal residue" evidence="12">
    <location>
        <position position="1"/>
    </location>
</feature>
<dbReference type="PANTHER" id="PTHR11908:SF132">
    <property type="entry name" value="ALDEHYDE OXIDASE 1-RELATED"/>
    <property type="match status" value="1"/>
</dbReference>
<dbReference type="FunFam" id="3.30.365.10:FF:000001">
    <property type="entry name" value="Xanthine dehydrogenase oxidase"/>
    <property type="match status" value="1"/>
</dbReference>
<comment type="cofactor">
    <cofactor evidence="1">
        <name>Mo-molybdopterin</name>
        <dbReference type="ChEBI" id="CHEBI:71302"/>
    </cofactor>
</comment>
<dbReference type="Pfam" id="PF01315">
    <property type="entry name" value="Ald_Xan_dh_C"/>
    <property type="match status" value="1"/>
</dbReference>
<gene>
    <name evidence="12" type="ORF">EZS28_015266</name>
</gene>
<keyword evidence="4" id="KW-0500">Molybdenum</keyword>
<evidence type="ECO:0000256" key="7">
    <source>
        <dbReference type="ARBA" id="ARBA00023002"/>
    </source>
</evidence>
<dbReference type="Gene3D" id="3.10.20.30">
    <property type="match status" value="1"/>
</dbReference>
<dbReference type="PANTHER" id="PTHR11908">
    <property type="entry name" value="XANTHINE DEHYDROGENASE"/>
    <property type="match status" value="1"/>
</dbReference>
<dbReference type="FunFam" id="3.30.365.10:FF:000002">
    <property type="entry name" value="Xanthine dehydrogenase oxidase"/>
    <property type="match status" value="1"/>
</dbReference>
<dbReference type="AlphaFoldDB" id="A0A5J4W309"/>
<dbReference type="SMART" id="SM01008">
    <property type="entry name" value="Ald_Xan_dh_C"/>
    <property type="match status" value="1"/>
</dbReference>
<evidence type="ECO:0000256" key="10">
    <source>
        <dbReference type="ARBA" id="ARBA00034078"/>
    </source>
</evidence>
<evidence type="ECO:0000256" key="4">
    <source>
        <dbReference type="ARBA" id="ARBA00022505"/>
    </source>
</evidence>
<name>A0A5J4W309_9EUKA</name>
<dbReference type="InterPro" id="IPR006058">
    <property type="entry name" value="2Fe2S_fd_BS"/>
</dbReference>
<evidence type="ECO:0000256" key="2">
    <source>
        <dbReference type="ARBA" id="ARBA00001974"/>
    </source>
</evidence>
<dbReference type="PROSITE" id="PS51085">
    <property type="entry name" value="2FE2S_FER_2"/>
    <property type="match status" value="1"/>
</dbReference>
<dbReference type="Pfam" id="PF02738">
    <property type="entry name" value="MoCoBD_1"/>
    <property type="match status" value="2"/>
</dbReference>
<dbReference type="GO" id="GO:0051537">
    <property type="term" value="F:2 iron, 2 sulfur cluster binding"/>
    <property type="evidence" value="ECO:0007669"/>
    <property type="project" value="UniProtKB-KW"/>
</dbReference>
<dbReference type="InterPro" id="IPR036884">
    <property type="entry name" value="2Fe-2S-bd_dom_sf"/>
</dbReference>
<dbReference type="InterPro" id="IPR046867">
    <property type="entry name" value="AldOxase/xan_DH_MoCoBD2"/>
</dbReference>
<keyword evidence="6" id="KW-0479">Metal-binding</keyword>
<dbReference type="Pfam" id="PF20256">
    <property type="entry name" value="MoCoBD_2"/>
    <property type="match status" value="1"/>
</dbReference>
<keyword evidence="5" id="KW-0001">2Fe-2S</keyword>
<proteinExistence type="inferred from homology"/>
<keyword evidence="7" id="KW-0560">Oxidoreductase</keyword>
<comment type="caution">
    <text evidence="12">The sequence shown here is derived from an EMBL/GenBank/DDBJ whole genome shotgun (WGS) entry which is preliminary data.</text>
</comment>
<dbReference type="SUPFAM" id="SSF56003">
    <property type="entry name" value="Molybdenum cofactor-binding domain"/>
    <property type="match status" value="1"/>
</dbReference>
<dbReference type="EMBL" id="SNRW01003676">
    <property type="protein sequence ID" value="KAA6389205.1"/>
    <property type="molecule type" value="Genomic_DNA"/>
</dbReference>
<evidence type="ECO:0000259" key="11">
    <source>
        <dbReference type="PROSITE" id="PS51085"/>
    </source>
</evidence>
<comment type="similarity">
    <text evidence="3">Belongs to the xanthine dehydrogenase family.</text>
</comment>
<dbReference type="InterPro" id="IPR002888">
    <property type="entry name" value="2Fe-2S-bd"/>
</dbReference>
<evidence type="ECO:0000313" key="12">
    <source>
        <dbReference type="EMBL" id="KAA6389205.1"/>
    </source>
</evidence>
<comment type="cofactor">
    <cofactor evidence="2">
        <name>FAD</name>
        <dbReference type="ChEBI" id="CHEBI:57692"/>
    </cofactor>
</comment>
<dbReference type="InterPro" id="IPR036010">
    <property type="entry name" value="2Fe-2S_ferredoxin-like_sf"/>
</dbReference>
<dbReference type="PROSITE" id="PS00197">
    <property type="entry name" value="2FE2S_FER_1"/>
    <property type="match status" value="1"/>
</dbReference>
<dbReference type="InterPro" id="IPR000674">
    <property type="entry name" value="Ald_Oxase/Xan_DH_a/b"/>
</dbReference>
<dbReference type="InterPro" id="IPR008274">
    <property type="entry name" value="AldOxase/xan_DH_MoCoBD1"/>
</dbReference>
<evidence type="ECO:0000256" key="5">
    <source>
        <dbReference type="ARBA" id="ARBA00022714"/>
    </source>
</evidence>
<protein>
    <submittedName>
        <fullName evidence="12">Xanthine dehydrogenase</fullName>
    </submittedName>
</protein>
<evidence type="ECO:0000256" key="3">
    <source>
        <dbReference type="ARBA" id="ARBA00006849"/>
    </source>
</evidence>
<evidence type="ECO:0000256" key="6">
    <source>
        <dbReference type="ARBA" id="ARBA00022723"/>
    </source>
</evidence>
<dbReference type="GO" id="GO:0005506">
    <property type="term" value="F:iron ion binding"/>
    <property type="evidence" value="ECO:0007669"/>
    <property type="project" value="InterPro"/>
</dbReference>
<dbReference type="Gene3D" id="3.30.365.10">
    <property type="entry name" value="Aldehyde oxidase/xanthine dehydrogenase, molybdopterin binding domain"/>
    <property type="match status" value="4"/>
</dbReference>
<dbReference type="InterPro" id="IPR012675">
    <property type="entry name" value="Beta-grasp_dom_sf"/>
</dbReference>
<dbReference type="InterPro" id="IPR001041">
    <property type="entry name" value="2Fe-2S_ferredoxin-type"/>
</dbReference>
<dbReference type="InterPro" id="IPR016208">
    <property type="entry name" value="Ald_Oxase/xanthine_DH-like"/>
</dbReference>
<dbReference type="SUPFAM" id="SSF47741">
    <property type="entry name" value="CO dehydrogenase ISP C-domain like"/>
    <property type="match status" value="1"/>
</dbReference>
<accession>A0A5J4W309</accession>